<dbReference type="PANTHER" id="PTHR43185">
    <property type="entry name" value="FERROUS IRON TRANSPORT PROTEIN B"/>
    <property type="match status" value="1"/>
</dbReference>
<evidence type="ECO:0000256" key="7">
    <source>
        <dbReference type="ARBA" id="ARBA00022989"/>
    </source>
</evidence>
<evidence type="ECO:0000256" key="4">
    <source>
        <dbReference type="ARBA" id="ARBA00022475"/>
    </source>
</evidence>
<feature type="binding site" evidence="11">
    <location>
        <begin position="139"/>
        <end position="142"/>
    </location>
    <ligand>
        <name>GTP</name>
        <dbReference type="ChEBI" id="CHEBI:37565"/>
        <label>1</label>
    </ligand>
</feature>
<feature type="transmembrane region" description="Helical" evidence="13">
    <location>
        <begin position="356"/>
        <end position="375"/>
    </location>
</feature>
<comment type="caution">
    <text evidence="15">The sequence shown here is derived from an EMBL/GenBank/DDBJ whole genome shotgun (WGS) entry which is preliminary data.</text>
</comment>
<keyword evidence="13" id="KW-0406">Ion transport</keyword>
<reference evidence="15 16" key="1">
    <citation type="submission" date="2018-06" db="EMBL/GenBank/DDBJ databases">
        <title>Noncontiguous genome sequence of Ruminococcaceae bacterium ASD2818.</title>
        <authorList>
            <person name="Chaplin A.V."/>
            <person name="Sokolova S.R."/>
            <person name="Kochetkova T.O."/>
            <person name="Goltsov A.Y."/>
            <person name="Trofimov D.Y."/>
            <person name="Efimov B.A."/>
        </authorList>
    </citation>
    <scope>NUCLEOTIDE SEQUENCE [LARGE SCALE GENOMIC DNA]</scope>
    <source>
        <strain evidence="15 16">ASD2818</strain>
    </source>
</reference>
<feature type="binding site" evidence="12">
    <location>
        <position position="45"/>
    </location>
    <ligand>
        <name>Mg(2+)</name>
        <dbReference type="ChEBI" id="CHEBI:18420"/>
        <label>2</label>
    </ligand>
</feature>
<feature type="binding site" evidence="12">
    <location>
        <position position="47"/>
    </location>
    <ligand>
        <name>Mg(2+)</name>
        <dbReference type="ChEBI" id="CHEBI:18420"/>
        <label>2</label>
    </ligand>
</feature>
<keyword evidence="13" id="KW-0408">Iron</keyword>
<dbReference type="Pfam" id="PF17910">
    <property type="entry name" value="FeoB_Cyto"/>
    <property type="match status" value="1"/>
</dbReference>
<feature type="transmembrane region" description="Helical" evidence="13">
    <location>
        <begin position="470"/>
        <end position="488"/>
    </location>
</feature>
<gene>
    <name evidence="15" type="primary">feoB</name>
    <name evidence="15" type="ORF">DPQ25_06640</name>
</gene>
<keyword evidence="13" id="KW-0410">Iron transport</keyword>
<keyword evidence="5 13" id="KW-0812">Transmembrane</keyword>
<dbReference type="CDD" id="cd01879">
    <property type="entry name" value="FeoB"/>
    <property type="match status" value="1"/>
</dbReference>
<dbReference type="GO" id="GO:0015093">
    <property type="term" value="F:ferrous iron transmembrane transporter activity"/>
    <property type="evidence" value="ECO:0007669"/>
    <property type="project" value="UniProtKB-UniRule"/>
</dbReference>
<dbReference type="InterPro" id="IPR041069">
    <property type="entry name" value="FeoB_Cyto"/>
</dbReference>
<dbReference type="NCBIfam" id="TIGR00437">
    <property type="entry name" value="feoB"/>
    <property type="match status" value="1"/>
</dbReference>
<protein>
    <recommendedName>
        <fullName evidence="10 13">Ferrous iron transport protein B</fullName>
    </recommendedName>
</protein>
<feature type="transmembrane region" description="Helical" evidence="13">
    <location>
        <begin position="382"/>
        <end position="403"/>
    </location>
</feature>
<dbReference type="SUPFAM" id="SSF52540">
    <property type="entry name" value="P-loop containing nucleoside triphosphate hydrolases"/>
    <property type="match status" value="1"/>
</dbReference>
<dbReference type="InterPro" id="IPR050860">
    <property type="entry name" value="FeoB_GTPase"/>
</dbReference>
<dbReference type="GO" id="GO:0005525">
    <property type="term" value="F:GTP binding"/>
    <property type="evidence" value="ECO:0007669"/>
    <property type="project" value="UniProtKB-KW"/>
</dbReference>
<keyword evidence="6 11" id="KW-0547">Nucleotide-binding</keyword>
<dbReference type="PANTHER" id="PTHR43185:SF2">
    <property type="entry name" value="FERROUS IRON TRANSPORT PROTEIN B"/>
    <property type="match status" value="1"/>
</dbReference>
<keyword evidence="8 11" id="KW-0342">GTP-binding</keyword>
<keyword evidence="7 13" id="KW-1133">Transmembrane helix</keyword>
<dbReference type="InterPro" id="IPR011640">
    <property type="entry name" value="Fe2_transport_prot_B_C"/>
</dbReference>
<evidence type="ECO:0000256" key="1">
    <source>
        <dbReference type="ARBA" id="ARBA00003926"/>
    </source>
</evidence>
<dbReference type="Pfam" id="PF02421">
    <property type="entry name" value="FeoB_N"/>
    <property type="match status" value="1"/>
</dbReference>
<comment type="subcellular location">
    <subcellularLocation>
        <location evidence="2 13">Cell membrane</location>
        <topology evidence="2 13">Multi-pass membrane protein</topology>
    </subcellularLocation>
</comment>
<evidence type="ECO:0000256" key="12">
    <source>
        <dbReference type="PIRSR" id="PIRSR603373-2"/>
    </source>
</evidence>
<feature type="binding site" evidence="12">
    <location>
        <position position="44"/>
    </location>
    <ligand>
        <name>Mg(2+)</name>
        <dbReference type="ChEBI" id="CHEBI:18420"/>
        <label>2</label>
    </ligand>
</feature>
<dbReference type="PROSITE" id="PS51711">
    <property type="entry name" value="G_FEOB"/>
    <property type="match status" value="1"/>
</dbReference>
<comment type="similarity">
    <text evidence="13">Belongs to the TRAFAC class TrmE-Era-EngA-EngB-Septin-like GTPase superfamily. FeoB GTPase (TC 9.A.8) family.</text>
</comment>
<dbReference type="InterPro" id="IPR027417">
    <property type="entry name" value="P-loop_NTPase"/>
</dbReference>
<evidence type="ECO:0000256" key="5">
    <source>
        <dbReference type="ARBA" id="ARBA00022692"/>
    </source>
</evidence>
<keyword evidence="12" id="KW-0479">Metal-binding</keyword>
<dbReference type="Proteomes" id="UP000249377">
    <property type="component" value="Unassembled WGS sequence"/>
</dbReference>
<dbReference type="AlphaFoldDB" id="A0A328UEH5"/>
<evidence type="ECO:0000259" key="14">
    <source>
        <dbReference type="PROSITE" id="PS51711"/>
    </source>
</evidence>
<dbReference type="Gene3D" id="3.40.50.300">
    <property type="entry name" value="P-loop containing nucleotide triphosphate hydrolases"/>
    <property type="match status" value="1"/>
</dbReference>
<evidence type="ECO:0000313" key="16">
    <source>
        <dbReference type="Proteomes" id="UP000249377"/>
    </source>
</evidence>
<keyword evidence="3 13" id="KW-0813">Transport</keyword>
<feature type="binding site" evidence="11">
    <location>
        <begin position="79"/>
        <end position="82"/>
    </location>
    <ligand>
        <name>GTP</name>
        <dbReference type="ChEBI" id="CHEBI:37565"/>
        <label>1</label>
    </ligand>
</feature>
<dbReference type="GO" id="GO:0005886">
    <property type="term" value="C:plasma membrane"/>
    <property type="evidence" value="ECO:0007669"/>
    <property type="project" value="UniProtKB-SubCell"/>
</dbReference>
<feature type="transmembrane region" description="Helical" evidence="13">
    <location>
        <begin position="554"/>
        <end position="576"/>
    </location>
</feature>
<evidence type="ECO:0000256" key="13">
    <source>
        <dbReference type="RuleBase" id="RU362098"/>
    </source>
</evidence>
<dbReference type="Pfam" id="PF07664">
    <property type="entry name" value="FeoB_C"/>
    <property type="match status" value="1"/>
</dbReference>
<dbReference type="RefSeq" id="WP_112332393.1">
    <property type="nucleotide sequence ID" value="NZ_QLYR01000003.1"/>
</dbReference>
<proteinExistence type="inferred from homology"/>
<keyword evidence="9 13" id="KW-0472">Membrane</keyword>
<feature type="transmembrane region" description="Helical" evidence="13">
    <location>
        <begin position="430"/>
        <end position="450"/>
    </location>
</feature>
<evidence type="ECO:0000256" key="9">
    <source>
        <dbReference type="ARBA" id="ARBA00023136"/>
    </source>
</evidence>
<sequence>MGLTAQSTGLNSMDTGITIAKNNPDERIIAIGGNPNVGKSTVFNALTNLNQHTGNWPGKTVTSATGCCSFNGRNYWMVDIPGTYSLFAHSAEEEVARDFLCFGGADAAVVVCDATCLERNLNLVLQTIEILPRTVVCINLMDEAEKKKIRIDLDKLENLLGVPVVAASAREGKGMDALMEALESLLCVTSLQPVQLKYPQPVEQAVSHILPETAAFLARSHRSLPPRWAALQLLQDSLSLNTALLGRLGELPPALNRKIAEAQSQLAEASVTPEALQDKVISSIFSTAEQICKEAVHYENPACNARDRKIDRLLTSRKTGLPAMLLLLAFIFWLTISGANYPSQLLSDFLFAAGDHIYDFLLWAHTPIWLCELLIMGVYRVLAWVVAVMLPPMAIFFPLFTILEDLGYLPRIAFNLDKCFQKARACGKQALTMCMGFGCNAAGVVGCRIIDSPRERLIAILTNNFVPCNGRLPTLIAIISMFFVSGLAGPGQSVLSALMLTAVILLGVLMTLACSRLLSATLLKGVPSSFTLELPPYRRPQIGKVIVRSILDRTLFVLGRAAAVAAPAGLLLWLLANLKAGNLSLLQHCANFLDPFAHLLGLDGVILLAFILGFPANEIVVPIIIMAYMATGNIMELDTASLHTLLVNNGWTWLTALCTMLFSLFHWPCSTTCLTIKKETQSFKWTLAAVFLPTACGMLLCFLTASAARIFGLA</sequence>
<feature type="domain" description="FeoB-type G" evidence="14">
    <location>
        <begin position="26"/>
        <end position="188"/>
    </location>
</feature>
<organism evidence="15 16">
    <name type="scientific">Hydrogeniiclostridium mannosilyticum</name>
    <dbReference type="NCBI Taxonomy" id="2764322"/>
    <lineage>
        <taxon>Bacteria</taxon>
        <taxon>Bacillati</taxon>
        <taxon>Bacillota</taxon>
        <taxon>Clostridia</taxon>
        <taxon>Eubacteriales</taxon>
        <taxon>Acutalibacteraceae</taxon>
        <taxon>Hydrogeniiclostridium</taxon>
    </lineage>
</organism>
<keyword evidence="16" id="KW-1185">Reference proteome</keyword>
<evidence type="ECO:0000256" key="10">
    <source>
        <dbReference type="NCBIfam" id="TIGR00437"/>
    </source>
</evidence>
<evidence type="ECO:0000313" key="15">
    <source>
        <dbReference type="EMBL" id="RAQ29162.1"/>
    </source>
</evidence>
<dbReference type="GO" id="GO:0046872">
    <property type="term" value="F:metal ion binding"/>
    <property type="evidence" value="ECO:0007669"/>
    <property type="project" value="UniProtKB-KW"/>
</dbReference>
<dbReference type="InterPro" id="IPR003373">
    <property type="entry name" value="Fe2_transport_prot-B"/>
</dbReference>
<dbReference type="EMBL" id="QLYR01000003">
    <property type="protein sequence ID" value="RAQ29162.1"/>
    <property type="molecule type" value="Genomic_DNA"/>
</dbReference>
<evidence type="ECO:0000256" key="8">
    <source>
        <dbReference type="ARBA" id="ARBA00023134"/>
    </source>
</evidence>
<feature type="transmembrane region" description="Helical" evidence="13">
    <location>
        <begin position="687"/>
        <end position="711"/>
    </location>
</feature>
<name>A0A328UEH5_9FIRM</name>
<evidence type="ECO:0000256" key="6">
    <source>
        <dbReference type="ARBA" id="ARBA00022741"/>
    </source>
</evidence>
<dbReference type="Pfam" id="PF07670">
    <property type="entry name" value="Gate"/>
    <property type="match status" value="2"/>
</dbReference>
<feature type="transmembrane region" description="Helical" evidence="13">
    <location>
        <begin position="319"/>
        <end position="336"/>
    </location>
</feature>
<keyword evidence="4" id="KW-1003">Cell membrane</keyword>
<evidence type="ECO:0000256" key="11">
    <source>
        <dbReference type="PIRSR" id="PIRSR603373-1"/>
    </source>
</evidence>
<keyword evidence="12" id="KW-0460">Magnesium</keyword>
<feature type="transmembrane region" description="Helical" evidence="13">
    <location>
        <begin position="596"/>
        <end position="614"/>
    </location>
</feature>
<comment type="function">
    <text evidence="1 13">Probable transporter of a GTP-driven Fe(2+) uptake system.</text>
</comment>
<accession>A0A328UEH5</accession>
<evidence type="ECO:0000256" key="3">
    <source>
        <dbReference type="ARBA" id="ARBA00022448"/>
    </source>
</evidence>
<evidence type="ECO:0000256" key="2">
    <source>
        <dbReference type="ARBA" id="ARBA00004651"/>
    </source>
</evidence>
<dbReference type="InterPro" id="IPR011642">
    <property type="entry name" value="Gate_dom"/>
</dbReference>
<dbReference type="InterPro" id="IPR030389">
    <property type="entry name" value="G_FEOB_dom"/>
</dbReference>
<feature type="transmembrane region" description="Helical" evidence="13">
    <location>
        <begin position="494"/>
        <end position="514"/>
    </location>
</feature>
<feature type="transmembrane region" description="Helical" evidence="13">
    <location>
        <begin position="650"/>
        <end position="667"/>
    </location>
</feature>
<feature type="binding site" evidence="11">
    <location>
        <begin position="33"/>
        <end position="40"/>
    </location>
    <ligand>
        <name>GTP</name>
        <dbReference type="ChEBI" id="CHEBI:37565"/>
        <label>1</label>
    </ligand>
</feature>